<evidence type="ECO:0000256" key="1">
    <source>
        <dbReference type="SAM" id="MobiDB-lite"/>
    </source>
</evidence>
<keyword evidence="4" id="KW-1185">Reference proteome</keyword>
<feature type="domain" description="Myb-like" evidence="2">
    <location>
        <begin position="108"/>
        <end position="158"/>
    </location>
</feature>
<feature type="compositionally biased region" description="Basic residues" evidence="1">
    <location>
        <begin position="1"/>
        <end position="13"/>
    </location>
</feature>
<evidence type="ECO:0000259" key="2">
    <source>
        <dbReference type="PROSITE" id="PS50090"/>
    </source>
</evidence>
<evidence type="ECO:0000313" key="3">
    <source>
        <dbReference type="EMBL" id="KAH0449858.1"/>
    </source>
</evidence>
<reference evidence="3 4" key="1">
    <citation type="journal article" date="2021" name="Hortic Res">
        <title>Chromosome-scale assembly of the Dendrobium chrysotoxum genome enhances the understanding of orchid evolution.</title>
        <authorList>
            <person name="Zhang Y."/>
            <person name="Zhang G.Q."/>
            <person name="Zhang D."/>
            <person name="Liu X.D."/>
            <person name="Xu X.Y."/>
            <person name="Sun W.H."/>
            <person name="Yu X."/>
            <person name="Zhu X."/>
            <person name="Wang Z.W."/>
            <person name="Zhao X."/>
            <person name="Zhong W.Y."/>
            <person name="Chen H."/>
            <person name="Yin W.L."/>
            <person name="Huang T."/>
            <person name="Niu S.C."/>
            <person name="Liu Z.J."/>
        </authorList>
    </citation>
    <scope>NUCLEOTIDE SEQUENCE [LARGE SCALE GENOMIC DNA]</scope>
    <source>
        <strain evidence="3">Lindl</strain>
    </source>
</reference>
<dbReference type="EMBL" id="JAGFBR010000018">
    <property type="protein sequence ID" value="KAH0449858.1"/>
    <property type="molecule type" value="Genomic_DNA"/>
</dbReference>
<evidence type="ECO:0000313" key="4">
    <source>
        <dbReference type="Proteomes" id="UP000775213"/>
    </source>
</evidence>
<dbReference type="PROSITE" id="PS50090">
    <property type="entry name" value="MYB_LIKE"/>
    <property type="match status" value="1"/>
</dbReference>
<gene>
    <name evidence="3" type="ORF">IEQ34_020550</name>
</gene>
<dbReference type="Gene3D" id="1.10.10.60">
    <property type="entry name" value="Homeodomain-like"/>
    <property type="match status" value="1"/>
</dbReference>
<dbReference type="SUPFAM" id="SSF46689">
    <property type="entry name" value="Homeodomain-like"/>
    <property type="match status" value="1"/>
</dbReference>
<proteinExistence type="predicted"/>
<comment type="caution">
    <text evidence="3">The sequence shown here is derived from an EMBL/GenBank/DDBJ whole genome shotgun (WGS) entry which is preliminary data.</text>
</comment>
<dbReference type="AlphaFoldDB" id="A0AAV7G2A5"/>
<feature type="region of interest" description="Disordered" evidence="1">
    <location>
        <begin position="182"/>
        <end position="342"/>
    </location>
</feature>
<feature type="compositionally biased region" description="Basic residues" evidence="1">
    <location>
        <begin position="236"/>
        <end position="249"/>
    </location>
</feature>
<sequence>MSRKNKSSRRSRGSSKNPQQPPPSDERPPPPRKTKPPPRLLPPLLEKQSTAEEIWALMIQTERSYSMDRFSDTPEYWNSIAQFFPGSSAEKLRKIHWSIIDLQRTIVPWKKDEVQILIASVYGYIEEPEDTPQWWGEIASNLPRRTALDCRVAYNTYGLSRWLSNWRPLEMRQPVVPSSRIDAVITSSERTSIEPPKSKDKEKEQQEETREPSVPKSTMDAGDTSTQRAPEVAAKTKPKGKKKKKKKKKQQEETMEPSVPSSTIDAGGTSTNRTSEVPLMALSKGKEKQQQEETSDQSAPSITMDAVGTSSDRTSEAAHIPKTTSKDKKKLQRQEEMRQHSFAGSKTYPEYTSSQKILAEIPKATSKGKENLQQQEEMRQHTFASGATFPGGTSSQRSFVELLKKWKLEDYIFLMKALTSNLHVDTDNVCAMENIASRIGGKTGDEVRHLILKWRPQLLAALEKADRITGSASGTKDLETSDSSEE</sequence>
<organism evidence="3 4">
    <name type="scientific">Dendrobium chrysotoxum</name>
    <name type="common">Orchid</name>
    <dbReference type="NCBI Taxonomy" id="161865"/>
    <lineage>
        <taxon>Eukaryota</taxon>
        <taxon>Viridiplantae</taxon>
        <taxon>Streptophyta</taxon>
        <taxon>Embryophyta</taxon>
        <taxon>Tracheophyta</taxon>
        <taxon>Spermatophyta</taxon>
        <taxon>Magnoliopsida</taxon>
        <taxon>Liliopsida</taxon>
        <taxon>Asparagales</taxon>
        <taxon>Orchidaceae</taxon>
        <taxon>Epidendroideae</taxon>
        <taxon>Malaxideae</taxon>
        <taxon>Dendrobiinae</taxon>
        <taxon>Dendrobium</taxon>
    </lineage>
</organism>
<dbReference type="CDD" id="cd00167">
    <property type="entry name" value="SANT"/>
    <property type="match status" value="1"/>
</dbReference>
<accession>A0AAV7G2A5</accession>
<name>A0AAV7G2A5_DENCH</name>
<feature type="compositionally biased region" description="Polar residues" evidence="1">
    <location>
        <begin position="259"/>
        <end position="275"/>
    </location>
</feature>
<protein>
    <recommendedName>
        <fullName evidence="2">Myb-like domain-containing protein</fullName>
    </recommendedName>
</protein>
<dbReference type="Proteomes" id="UP000775213">
    <property type="component" value="Unassembled WGS sequence"/>
</dbReference>
<dbReference type="InterPro" id="IPR009057">
    <property type="entry name" value="Homeodomain-like_sf"/>
</dbReference>
<dbReference type="InterPro" id="IPR001005">
    <property type="entry name" value="SANT/Myb"/>
</dbReference>
<feature type="compositionally biased region" description="Basic and acidic residues" evidence="1">
    <location>
        <begin position="196"/>
        <end position="213"/>
    </location>
</feature>
<feature type="region of interest" description="Disordered" evidence="1">
    <location>
        <begin position="1"/>
        <end position="44"/>
    </location>
</feature>